<dbReference type="InterPro" id="IPR035923">
    <property type="entry name" value="TT1751-like_sf"/>
</dbReference>
<reference evidence="3" key="1">
    <citation type="journal article" date="2019" name="Int. J. Syst. Evol. Microbiol.">
        <title>The Global Catalogue of Microorganisms (GCM) 10K type strain sequencing project: providing services to taxonomists for standard genome sequencing and annotation.</title>
        <authorList>
            <consortium name="The Broad Institute Genomics Platform"/>
            <consortium name="The Broad Institute Genome Sequencing Center for Infectious Disease"/>
            <person name="Wu L."/>
            <person name="Ma J."/>
        </authorList>
    </citation>
    <scope>NUCLEOTIDE SEQUENCE [LARGE SCALE GENOMIC DNA]</scope>
    <source>
        <strain evidence="3">KCTC 52606</strain>
    </source>
</reference>
<keyword evidence="3" id="KW-1185">Reference proteome</keyword>
<feature type="domain" description="DUF302" evidence="1">
    <location>
        <begin position="35"/>
        <end position="98"/>
    </location>
</feature>
<protein>
    <submittedName>
        <fullName evidence="2">DUF302 domain-containing protein</fullName>
    </submittedName>
</protein>
<dbReference type="Proteomes" id="UP001595378">
    <property type="component" value="Unassembled WGS sequence"/>
</dbReference>
<dbReference type="CDD" id="cd14797">
    <property type="entry name" value="DUF302"/>
    <property type="match status" value="1"/>
</dbReference>
<dbReference type="Gene3D" id="3.30.310.70">
    <property type="entry name" value="TT1751-like domain"/>
    <property type="match status" value="1"/>
</dbReference>
<evidence type="ECO:0000259" key="1">
    <source>
        <dbReference type="Pfam" id="PF03625"/>
    </source>
</evidence>
<dbReference type="PANTHER" id="PTHR38342:SF1">
    <property type="entry name" value="SLR5037 PROTEIN"/>
    <property type="match status" value="1"/>
</dbReference>
<name>A0ABV7EGV8_9SPHN</name>
<dbReference type="PIRSF" id="PIRSF021774">
    <property type="entry name" value="UCP021774"/>
    <property type="match status" value="1"/>
</dbReference>
<sequence length="134" mass="14366">MSYYISTMLNGDIADASARVEVALKQEGFGVISRIDIRETLKAKIGVDFRPYLILGACNPKLAHEALQLEDKVGTMLPCNVVVQQLSPGVIEVAAIDPVASMQAIANPALQQAAQEVRSRLASVIECLGQTRAT</sequence>
<comment type="caution">
    <text evidence="2">The sequence shown here is derived from an EMBL/GenBank/DDBJ whole genome shotgun (WGS) entry which is preliminary data.</text>
</comment>
<proteinExistence type="predicted"/>
<dbReference type="InterPro" id="IPR016796">
    <property type="entry name" value="UCP021774"/>
</dbReference>
<dbReference type="EMBL" id="JBHRSU010000026">
    <property type="protein sequence ID" value="MFC3100786.1"/>
    <property type="molecule type" value="Genomic_DNA"/>
</dbReference>
<gene>
    <name evidence="2" type="ORF">ACFODK_07795</name>
</gene>
<dbReference type="Pfam" id="PF03625">
    <property type="entry name" value="DUF302"/>
    <property type="match status" value="1"/>
</dbReference>
<accession>A0ABV7EGV8</accession>
<dbReference type="InterPro" id="IPR005180">
    <property type="entry name" value="DUF302"/>
</dbReference>
<evidence type="ECO:0000313" key="3">
    <source>
        <dbReference type="Proteomes" id="UP001595378"/>
    </source>
</evidence>
<dbReference type="PANTHER" id="PTHR38342">
    <property type="entry name" value="SLR5037 PROTEIN"/>
    <property type="match status" value="1"/>
</dbReference>
<organism evidence="2 3">
    <name type="scientific">Alteraurantiacibacter lauratis</name>
    <dbReference type="NCBI Taxonomy" id="2054627"/>
    <lineage>
        <taxon>Bacteria</taxon>
        <taxon>Pseudomonadati</taxon>
        <taxon>Pseudomonadota</taxon>
        <taxon>Alphaproteobacteria</taxon>
        <taxon>Sphingomonadales</taxon>
        <taxon>Erythrobacteraceae</taxon>
        <taxon>Alteraurantiacibacter</taxon>
    </lineage>
</organism>
<evidence type="ECO:0000313" key="2">
    <source>
        <dbReference type="EMBL" id="MFC3100786.1"/>
    </source>
</evidence>
<dbReference type="SUPFAM" id="SSF103247">
    <property type="entry name" value="TT1751-like"/>
    <property type="match status" value="1"/>
</dbReference>
<dbReference type="RefSeq" id="WP_336920478.1">
    <property type="nucleotide sequence ID" value="NZ_JBANRN010000018.1"/>
</dbReference>